<evidence type="ECO:0000256" key="1">
    <source>
        <dbReference type="SAM" id="SignalP"/>
    </source>
</evidence>
<dbReference type="InterPro" id="IPR025512">
    <property type="entry name" value="DUF4399"/>
</dbReference>
<feature type="domain" description="DUF4399" evidence="2">
    <location>
        <begin position="49"/>
        <end position="146"/>
    </location>
</feature>
<dbReference type="RefSeq" id="WP_188483606.1">
    <property type="nucleotide sequence ID" value="NZ_BMFC01000013.1"/>
</dbReference>
<proteinExistence type="predicted"/>
<sequence>MNHLIFGAALAVSAFTAAFAADTPSVEGTQLYVVNLQDGASVQSPVTIIFGLSGMGVAPAGVEKESTGHHHIYLNRPAFGEAEGDAEIAQNGIPSDENHLHFGGGQTQTTLDLPPGDHTIQLVLGDQFHVPHNPPVVSDLITITVTE</sequence>
<dbReference type="EMBL" id="BMFC01000013">
    <property type="protein sequence ID" value="GGC17306.1"/>
    <property type="molecule type" value="Genomic_DNA"/>
</dbReference>
<keyword evidence="1" id="KW-0732">Signal</keyword>
<protein>
    <submittedName>
        <fullName evidence="3">Rod shape-determining protein RodA</fullName>
    </submittedName>
</protein>
<gene>
    <name evidence="3" type="ORF">GCM10011363_37240</name>
</gene>
<dbReference type="Pfam" id="PF14347">
    <property type="entry name" value="DUF4399"/>
    <property type="match status" value="1"/>
</dbReference>
<dbReference type="Proteomes" id="UP000645462">
    <property type="component" value="Unassembled WGS sequence"/>
</dbReference>
<comment type="caution">
    <text evidence="3">The sequence shown here is derived from an EMBL/GenBank/DDBJ whole genome shotgun (WGS) entry which is preliminary data.</text>
</comment>
<accession>A0ABQ1L1D6</accession>
<name>A0ABQ1L1D6_9RHOB</name>
<evidence type="ECO:0000313" key="4">
    <source>
        <dbReference type="Proteomes" id="UP000645462"/>
    </source>
</evidence>
<feature type="signal peptide" evidence="1">
    <location>
        <begin position="1"/>
        <end position="20"/>
    </location>
</feature>
<evidence type="ECO:0000313" key="3">
    <source>
        <dbReference type="EMBL" id="GGC17306.1"/>
    </source>
</evidence>
<organism evidence="3 4">
    <name type="scientific">Marivita lacus</name>
    <dbReference type="NCBI Taxonomy" id="1323742"/>
    <lineage>
        <taxon>Bacteria</taxon>
        <taxon>Pseudomonadati</taxon>
        <taxon>Pseudomonadota</taxon>
        <taxon>Alphaproteobacteria</taxon>
        <taxon>Rhodobacterales</taxon>
        <taxon>Roseobacteraceae</taxon>
        <taxon>Marivita</taxon>
    </lineage>
</organism>
<reference evidence="4" key="1">
    <citation type="journal article" date="2019" name="Int. J. Syst. Evol. Microbiol.">
        <title>The Global Catalogue of Microorganisms (GCM) 10K type strain sequencing project: providing services to taxonomists for standard genome sequencing and annotation.</title>
        <authorList>
            <consortium name="The Broad Institute Genomics Platform"/>
            <consortium name="The Broad Institute Genome Sequencing Center for Infectious Disease"/>
            <person name="Wu L."/>
            <person name="Ma J."/>
        </authorList>
    </citation>
    <scope>NUCLEOTIDE SEQUENCE [LARGE SCALE GENOMIC DNA]</scope>
    <source>
        <strain evidence="4">CGMCC 1.12478</strain>
    </source>
</reference>
<feature type="chain" id="PRO_5046415938" evidence="1">
    <location>
        <begin position="21"/>
        <end position="147"/>
    </location>
</feature>
<evidence type="ECO:0000259" key="2">
    <source>
        <dbReference type="Pfam" id="PF14347"/>
    </source>
</evidence>
<keyword evidence="4" id="KW-1185">Reference proteome</keyword>